<keyword evidence="2" id="KW-1185">Reference proteome</keyword>
<dbReference type="STRING" id="1071918.SAMN05421544_1373"/>
<evidence type="ECO:0000313" key="1">
    <source>
        <dbReference type="EMBL" id="SDE81921.1"/>
    </source>
</evidence>
<dbReference type="EMBL" id="FNAS01000037">
    <property type="protein sequence ID" value="SDE81921.1"/>
    <property type="molecule type" value="Genomic_DNA"/>
</dbReference>
<reference evidence="1 2" key="1">
    <citation type="submission" date="2016-10" db="EMBL/GenBank/DDBJ databases">
        <authorList>
            <person name="de Groot N.N."/>
        </authorList>
    </citation>
    <scope>NUCLEOTIDE SEQUENCE [LARGE SCALE GENOMIC DNA]</scope>
    <source>
        <strain evidence="1 2">DSM 24015</strain>
    </source>
</reference>
<gene>
    <name evidence="1" type="ORF">SAMN05421544_1373</name>
</gene>
<accession>A0A1G7G1C1</accession>
<dbReference type="RefSeq" id="WP_092738139.1">
    <property type="nucleotide sequence ID" value="NZ_FNAS01000037.1"/>
</dbReference>
<dbReference type="OrthoDB" id="1072575at2"/>
<proteinExistence type="predicted"/>
<dbReference type="AlphaFoldDB" id="A0A1G7G1C1"/>
<name>A0A1G7G1C1_9FLAO</name>
<dbReference type="Proteomes" id="UP000198517">
    <property type="component" value="Unassembled WGS sequence"/>
</dbReference>
<protein>
    <submittedName>
        <fullName evidence="1">Uncharacterized protein</fullName>
    </submittedName>
</protein>
<sequence>MWYNININKLTALLTPTFLRKERHLAWLRALHYPLNGLADRFNFNRNENLYNLAHNGQVCYLRKALNDRFDVSQRRIEIADGNRYKRPYIYTDGERKPKFLGTMYLRDDADYGDTGLDFLVLVPSDLKYNSYEMRALVDFYKLASKRYKIQIK</sequence>
<organism evidence="1 2">
    <name type="scientific">Riemerella columbipharyngis</name>
    <dbReference type="NCBI Taxonomy" id="1071918"/>
    <lineage>
        <taxon>Bacteria</taxon>
        <taxon>Pseudomonadati</taxon>
        <taxon>Bacteroidota</taxon>
        <taxon>Flavobacteriia</taxon>
        <taxon>Flavobacteriales</taxon>
        <taxon>Weeksellaceae</taxon>
        <taxon>Riemerella</taxon>
    </lineage>
</organism>
<evidence type="ECO:0000313" key="2">
    <source>
        <dbReference type="Proteomes" id="UP000198517"/>
    </source>
</evidence>